<comment type="similarity">
    <text evidence="1">Belongs to the UPF0749 family.</text>
</comment>
<feature type="region of interest" description="Disordered" evidence="3">
    <location>
        <begin position="259"/>
        <end position="286"/>
    </location>
</feature>
<dbReference type="PANTHER" id="PTHR37313">
    <property type="entry name" value="UPF0749 PROTEIN RV1825"/>
    <property type="match status" value="1"/>
</dbReference>
<dbReference type="Gene3D" id="3.30.70.1880">
    <property type="entry name" value="Protein of unknown function DUF881"/>
    <property type="match status" value="1"/>
</dbReference>
<dbReference type="RefSeq" id="WP_060567301.1">
    <property type="nucleotide sequence ID" value="NZ_CP040006.1"/>
</dbReference>
<keyword evidence="4" id="KW-0472">Membrane</keyword>
<gene>
    <name evidence="5" type="ORF">APY09_07835</name>
</gene>
<feature type="region of interest" description="Disordered" evidence="3">
    <location>
        <begin position="1"/>
        <end position="26"/>
    </location>
</feature>
<organism evidence="5 6">
    <name type="scientific">Schaalia odontolytica</name>
    <dbReference type="NCBI Taxonomy" id="1660"/>
    <lineage>
        <taxon>Bacteria</taxon>
        <taxon>Bacillati</taxon>
        <taxon>Actinomycetota</taxon>
        <taxon>Actinomycetes</taxon>
        <taxon>Actinomycetales</taxon>
        <taxon>Actinomycetaceae</taxon>
        <taxon>Schaalia</taxon>
    </lineage>
</organism>
<dbReference type="Proteomes" id="UP000054686">
    <property type="component" value="Unassembled WGS sequence"/>
</dbReference>
<dbReference type="AlphaFoldDB" id="A0A0V8RR53"/>
<dbReference type="OrthoDB" id="3218134at2"/>
<keyword evidence="2" id="KW-0175">Coiled coil</keyword>
<dbReference type="EMBL" id="LLVT01000003">
    <property type="protein sequence ID" value="KSW10413.1"/>
    <property type="molecule type" value="Genomic_DNA"/>
</dbReference>
<keyword evidence="4" id="KW-1133">Transmembrane helix</keyword>
<dbReference type="InterPro" id="IPR010273">
    <property type="entry name" value="DUF881"/>
</dbReference>
<evidence type="ECO:0008006" key="7">
    <source>
        <dbReference type="Google" id="ProtNLM"/>
    </source>
</evidence>
<name>A0A0V8RR53_9ACTO</name>
<proteinExistence type="inferred from homology"/>
<protein>
    <recommendedName>
        <fullName evidence="7">DUF881 domain-containing protein</fullName>
    </recommendedName>
</protein>
<feature type="coiled-coil region" evidence="2">
    <location>
        <begin position="92"/>
        <end position="126"/>
    </location>
</feature>
<evidence type="ECO:0000256" key="1">
    <source>
        <dbReference type="ARBA" id="ARBA00009108"/>
    </source>
</evidence>
<evidence type="ECO:0000256" key="4">
    <source>
        <dbReference type="SAM" id="Phobius"/>
    </source>
</evidence>
<keyword evidence="4" id="KW-0812">Transmembrane</keyword>
<dbReference type="GO" id="GO:0005886">
    <property type="term" value="C:plasma membrane"/>
    <property type="evidence" value="ECO:0007669"/>
    <property type="project" value="TreeGrafter"/>
</dbReference>
<evidence type="ECO:0000256" key="2">
    <source>
        <dbReference type="SAM" id="Coils"/>
    </source>
</evidence>
<feature type="transmembrane region" description="Helical" evidence="4">
    <location>
        <begin position="60"/>
        <end position="81"/>
    </location>
</feature>
<evidence type="ECO:0000313" key="5">
    <source>
        <dbReference type="EMBL" id="KSW10413.1"/>
    </source>
</evidence>
<evidence type="ECO:0000313" key="6">
    <source>
        <dbReference type="Proteomes" id="UP000054686"/>
    </source>
</evidence>
<evidence type="ECO:0000256" key="3">
    <source>
        <dbReference type="SAM" id="MobiDB-lite"/>
    </source>
</evidence>
<comment type="caution">
    <text evidence="5">The sequence shown here is derived from an EMBL/GenBank/DDBJ whole genome shotgun (WGS) entry which is preliminary data.</text>
</comment>
<sequence length="286" mass="29322">MTQPGHRGTKPGEEHDDAPAQASSVDPAASMSLLTSLLANPLDAGYEHYQADHGSRPTSLVSRIAVFAVAVALGFGSVIAIDSLRRPSNDVKADLKEQAATRTSNVEALNDEVQSLGRAIDDLSQSGSPIAVDGARDLVTATRPVSGPGITVTLTDRSGPGKGSGAVRDQDVAMVVNALWAAGAEAISVNGQRIGPDTFVRTAGSAILVNVTPVSSPYEITAIGDSNALSVALVRGATGDYLSAAQSVSGMTVSSKVSQSLRMEAQAPTSSQYAQPLDTQPEGDTQ</sequence>
<dbReference type="Pfam" id="PF05949">
    <property type="entry name" value="DUF881"/>
    <property type="match status" value="1"/>
</dbReference>
<reference evidence="5 6" key="1">
    <citation type="submission" date="2015-10" db="EMBL/GenBank/DDBJ databases">
        <title>Draft Genome of Actinomyces odontolyticus subsp. actinosynbacter strain XH001.</title>
        <authorList>
            <person name="Mclean J.S."/>
            <person name="He X."/>
        </authorList>
    </citation>
    <scope>NUCLEOTIDE SEQUENCE [LARGE SCALE GENOMIC DNA]</scope>
    <source>
        <strain evidence="5 6">XH001</strain>
    </source>
</reference>
<accession>A0A0V8RR53</accession>
<dbReference type="PANTHER" id="PTHR37313:SF1">
    <property type="entry name" value="UPF0749 PROTEIN RV1823"/>
    <property type="match status" value="1"/>
</dbReference>